<accession>A0A450T3J4</accession>
<sequence>MPQTPDFTNLSYDAIDFPTAFADLGFDVDIGALFQTPGEVAKQAVENDAHLNRHEHQRPRPLDPIAGTRQGTQGTG</sequence>
<dbReference type="SUPFAM" id="SSF52242">
    <property type="entry name" value="Cobalamin (vitamin B12)-binding domain"/>
    <property type="match status" value="1"/>
</dbReference>
<reference evidence="2" key="1">
    <citation type="submission" date="2019-02" db="EMBL/GenBank/DDBJ databases">
        <authorList>
            <person name="Gruber-Vodicka R. H."/>
            <person name="Seah K. B. B."/>
        </authorList>
    </citation>
    <scope>NUCLEOTIDE SEQUENCE</scope>
    <source>
        <strain evidence="2">BECK_BZ15</strain>
    </source>
</reference>
<proteinExistence type="predicted"/>
<dbReference type="EMBL" id="CAADEW010000111">
    <property type="protein sequence ID" value="VFJ61107.1"/>
    <property type="molecule type" value="Genomic_DNA"/>
</dbReference>
<protein>
    <submittedName>
        <fullName evidence="2">Methylmalonyl-CoA mutase C-terminal domain-containing protein</fullName>
    </submittedName>
</protein>
<dbReference type="AlphaFoldDB" id="A0A450T3J4"/>
<dbReference type="GO" id="GO:0046872">
    <property type="term" value="F:metal ion binding"/>
    <property type="evidence" value="ECO:0007669"/>
    <property type="project" value="InterPro"/>
</dbReference>
<name>A0A450T3J4_9GAMM</name>
<feature type="region of interest" description="Disordered" evidence="1">
    <location>
        <begin position="46"/>
        <end position="76"/>
    </location>
</feature>
<evidence type="ECO:0000256" key="1">
    <source>
        <dbReference type="SAM" id="MobiDB-lite"/>
    </source>
</evidence>
<organism evidence="2">
    <name type="scientific">Candidatus Kentrum sp. FW</name>
    <dbReference type="NCBI Taxonomy" id="2126338"/>
    <lineage>
        <taxon>Bacteria</taxon>
        <taxon>Pseudomonadati</taxon>
        <taxon>Pseudomonadota</taxon>
        <taxon>Gammaproteobacteria</taxon>
        <taxon>Candidatus Kentrum</taxon>
    </lineage>
</organism>
<feature type="compositionally biased region" description="Basic and acidic residues" evidence="1">
    <location>
        <begin position="46"/>
        <end position="61"/>
    </location>
</feature>
<dbReference type="InterPro" id="IPR036724">
    <property type="entry name" value="Cobalamin-bd_sf"/>
</dbReference>
<dbReference type="Gene3D" id="3.40.50.280">
    <property type="entry name" value="Cobalamin-binding domain"/>
    <property type="match status" value="1"/>
</dbReference>
<evidence type="ECO:0000313" key="2">
    <source>
        <dbReference type="EMBL" id="VFJ61107.1"/>
    </source>
</evidence>
<dbReference type="GO" id="GO:0031419">
    <property type="term" value="F:cobalamin binding"/>
    <property type="evidence" value="ECO:0007669"/>
    <property type="project" value="InterPro"/>
</dbReference>
<gene>
    <name evidence="2" type="ORF">BECKFW1821A_GA0114235_11119</name>
</gene>